<dbReference type="AlphaFoldDB" id="A0A9P6MFH8"/>
<proteinExistence type="predicted"/>
<dbReference type="InterPro" id="IPR015943">
    <property type="entry name" value="WD40/YVTN_repeat-like_dom_sf"/>
</dbReference>
<organism evidence="12 13">
    <name type="scientific">Entomortierella chlamydospora</name>
    <dbReference type="NCBI Taxonomy" id="101097"/>
    <lineage>
        <taxon>Eukaryota</taxon>
        <taxon>Fungi</taxon>
        <taxon>Fungi incertae sedis</taxon>
        <taxon>Mucoromycota</taxon>
        <taxon>Mortierellomycotina</taxon>
        <taxon>Mortierellomycetes</taxon>
        <taxon>Mortierellales</taxon>
        <taxon>Mortierellaceae</taxon>
        <taxon>Entomortierella</taxon>
    </lineage>
</organism>
<dbReference type="GO" id="GO:0006888">
    <property type="term" value="P:endoplasmic reticulum to Golgi vesicle-mediated transport"/>
    <property type="evidence" value="ECO:0007669"/>
    <property type="project" value="TreeGrafter"/>
</dbReference>
<keyword evidence="8" id="KW-0653">Protein transport</keyword>
<evidence type="ECO:0000256" key="11">
    <source>
        <dbReference type="SAM" id="Phobius"/>
    </source>
</evidence>
<evidence type="ECO:0000256" key="10">
    <source>
        <dbReference type="ARBA" id="ARBA00023136"/>
    </source>
</evidence>
<dbReference type="Proteomes" id="UP000703661">
    <property type="component" value="Unassembled WGS sequence"/>
</dbReference>
<dbReference type="GO" id="GO:0005085">
    <property type="term" value="F:guanyl-nucleotide exchange factor activity"/>
    <property type="evidence" value="ECO:0007669"/>
    <property type="project" value="InterPro"/>
</dbReference>
<keyword evidence="4 11" id="KW-0812">Transmembrane</keyword>
<dbReference type="Gene3D" id="2.130.10.10">
    <property type="entry name" value="YVTN repeat-like/Quinoprotein amine dehydrogenase"/>
    <property type="match status" value="1"/>
</dbReference>
<dbReference type="EMBL" id="JAAAID010003505">
    <property type="protein sequence ID" value="KAF9997497.1"/>
    <property type="molecule type" value="Genomic_DNA"/>
</dbReference>
<dbReference type="Pfam" id="PF00400">
    <property type="entry name" value="WD40"/>
    <property type="match status" value="3"/>
</dbReference>
<protein>
    <submittedName>
        <fullName evidence="12">Uncharacterized protein</fullName>
    </submittedName>
</protein>
<keyword evidence="3" id="KW-0853">WD repeat</keyword>
<comment type="subcellular location">
    <subcellularLocation>
        <location evidence="1">Endoplasmic reticulum membrane</location>
        <topology evidence="1">Single-pass membrane protein</topology>
    </subcellularLocation>
</comment>
<dbReference type="SMART" id="SM00320">
    <property type="entry name" value="WD40"/>
    <property type="match status" value="4"/>
</dbReference>
<evidence type="ECO:0000256" key="9">
    <source>
        <dbReference type="ARBA" id="ARBA00022989"/>
    </source>
</evidence>
<evidence type="ECO:0000256" key="7">
    <source>
        <dbReference type="ARBA" id="ARBA00022892"/>
    </source>
</evidence>
<evidence type="ECO:0000256" key="8">
    <source>
        <dbReference type="ARBA" id="ARBA00022927"/>
    </source>
</evidence>
<keyword evidence="10 11" id="KW-0472">Membrane</keyword>
<dbReference type="InterPro" id="IPR036322">
    <property type="entry name" value="WD40_repeat_dom_sf"/>
</dbReference>
<evidence type="ECO:0000313" key="12">
    <source>
        <dbReference type="EMBL" id="KAF9997497.1"/>
    </source>
</evidence>
<dbReference type="PANTHER" id="PTHR23284:SF0">
    <property type="entry name" value="PROLACTIN REGULATORY ELEMENT-BINDING PROTEIN"/>
    <property type="match status" value="1"/>
</dbReference>
<dbReference type="GO" id="GO:0015031">
    <property type="term" value="P:protein transport"/>
    <property type="evidence" value="ECO:0007669"/>
    <property type="project" value="UniProtKB-KW"/>
</dbReference>
<evidence type="ECO:0000256" key="6">
    <source>
        <dbReference type="ARBA" id="ARBA00022824"/>
    </source>
</evidence>
<dbReference type="GO" id="GO:0005789">
    <property type="term" value="C:endoplasmic reticulum membrane"/>
    <property type="evidence" value="ECO:0007669"/>
    <property type="project" value="UniProtKB-SubCell"/>
</dbReference>
<dbReference type="PANTHER" id="PTHR23284">
    <property type="entry name" value="PROLACTIN REGULATORY ELEMENT BINDING PROTEIN"/>
    <property type="match status" value="1"/>
</dbReference>
<dbReference type="InterPro" id="IPR045260">
    <property type="entry name" value="Sec12-like"/>
</dbReference>
<dbReference type="SUPFAM" id="SSF50978">
    <property type="entry name" value="WD40 repeat-like"/>
    <property type="match status" value="1"/>
</dbReference>
<keyword evidence="7" id="KW-0931">ER-Golgi transport</keyword>
<evidence type="ECO:0000256" key="4">
    <source>
        <dbReference type="ARBA" id="ARBA00022692"/>
    </source>
</evidence>
<sequence length="290" mass="31499">MAFGINSAINKIEAGENENCRIFQYVGDKIEAVHNRGTLKSKNPDDYQKVTCFNNDGTMLATGGTDGVIALLRYPTLAAVMPAIQFKEHEILDIDFSSDGAHVAAVSAQTLWIISAATGEVLKTIPSPVLDKNKPSQFRKCRFGKGEFTNILYTVNNGEKKRKPFVCLWDTSNWTKIRSLTVGPKPITACALSPDGSLIAFGSEDLGIRICSGKTLQVLMTVPNAHAWPLTSLAFNGDASLLVSGSFDTTCNIISVPKTFPKNNNLAIMILTLLVLLLAVIFQLYQSSQP</sequence>
<evidence type="ECO:0000256" key="2">
    <source>
        <dbReference type="ARBA" id="ARBA00022448"/>
    </source>
</evidence>
<feature type="transmembrane region" description="Helical" evidence="11">
    <location>
        <begin position="266"/>
        <end position="285"/>
    </location>
</feature>
<evidence type="ECO:0000256" key="1">
    <source>
        <dbReference type="ARBA" id="ARBA00004389"/>
    </source>
</evidence>
<reference evidence="12" key="1">
    <citation type="journal article" date="2020" name="Fungal Divers.">
        <title>Resolving the Mortierellaceae phylogeny through synthesis of multi-gene phylogenetics and phylogenomics.</title>
        <authorList>
            <person name="Vandepol N."/>
            <person name="Liber J."/>
            <person name="Desiro A."/>
            <person name="Na H."/>
            <person name="Kennedy M."/>
            <person name="Barry K."/>
            <person name="Grigoriev I.V."/>
            <person name="Miller A.N."/>
            <person name="O'Donnell K."/>
            <person name="Stajich J.E."/>
            <person name="Bonito G."/>
        </authorList>
    </citation>
    <scope>NUCLEOTIDE SEQUENCE</scope>
    <source>
        <strain evidence="12">NRRL 2769</strain>
    </source>
</reference>
<comment type="caution">
    <text evidence="12">The sequence shown here is derived from an EMBL/GenBank/DDBJ whole genome shotgun (WGS) entry which is preliminary data.</text>
</comment>
<accession>A0A9P6MFH8</accession>
<keyword evidence="5" id="KW-0677">Repeat</keyword>
<dbReference type="GO" id="GO:0003400">
    <property type="term" value="P:regulation of COPII vesicle coating"/>
    <property type="evidence" value="ECO:0007669"/>
    <property type="project" value="TreeGrafter"/>
</dbReference>
<evidence type="ECO:0000256" key="3">
    <source>
        <dbReference type="ARBA" id="ARBA00022574"/>
    </source>
</evidence>
<keyword evidence="13" id="KW-1185">Reference proteome</keyword>
<keyword evidence="6" id="KW-0256">Endoplasmic reticulum</keyword>
<name>A0A9P6MFH8_9FUNG</name>
<gene>
    <name evidence="12" type="ORF">BGZ80_006994</name>
</gene>
<dbReference type="InterPro" id="IPR001680">
    <property type="entry name" value="WD40_rpt"/>
</dbReference>
<evidence type="ECO:0000256" key="5">
    <source>
        <dbReference type="ARBA" id="ARBA00022737"/>
    </source>
</evidence>
<keyword evidence="2" id="KW-0813">Transport</keyword>
<evidence type="ECO:0000313" key="13">
    <source>
        <dbReference type="Proteomes" id="UP000703661"/>
    </source>
</evidence>
<keyword evidence="9 11" id="KW-1133">Transmembrane helix</keyword>